<dbReference type="InterPro" id="IPR015853">
    <property type="entry name" value="ABC_transpr_FbpC"/>
</dbReference>
<reference evidence="10 11" key="1">
    <citation type="journal article" date="2014" name="BMC Genomics">
        <title>A genomic perspective on a new bacterial genus and species from the Alcaligenaceae family, Basilea psittacipulmonis.</title>
        <authorList>
            <person name="Whiteson K.L."/>
            <person name="Hernandez D."/>
            <person name="Lazarevic V."/>
            <person name="Gaia N."/>
            <person name="Farinelli L."/>
            <person name="Francois P."/>
            <person name="Pilo P."/>
            <person name="Frey J."/>
            <person name="Schrenzel J."/>
        </authorList>
    </citation>
    <scope>NUCLEOTIDE SEQUENCE [LARGE SCALE GENOMIC DNA]</scope>
    <source>
        <strain evidence="10 11">DSM 24701</strain>
    </source>
</reference>
<evidence type="ECO:0000256" key="3">
    <source>
        <dbReference type="ARBA" id="ARBA00022496"/>
    </source>
</evidence>
<protein>
    <recommendedName>
        <fullName evidence="9">ABC transporter domain-containing protein</fullName>
    </recommendedName>
</protein>
<proteinExistence type="predicted"/>
<dbReference type="PANTHER" id="PTHR42781">
    <property type="entry name" value="SPERMIDINE/PUTRESCINE IMPORT ATP-BINDING PROTEIN POTA"/>
    <property type="match status" value="1"/>
</dbReference>
<dbReference type="GO" id="GO:0015408">
    <property type="term" value="F:ABC-type ferric iron transporter activity"/>
    <property type="evidence" value="ECO:0007669"/>
    <property type="project" value="InterPro"/>
</dbReference>
<dbReference type="KEGG" id="bpsi:IX83_04090"/>
<dbReference type="SUPFAM" id="SSF52540">
    <property type="entry name" value="P-loop containing nucleoside triphosphate hydrolases"/>
    <property type="match status" value="1"/>
</dbReference>
<dbReference type="InterPro" id="IPR003439">
    <property type="entry name" value="ABC_transporter-like_ATP-bd"/>
</dbReference>
<evidence type="ECO:0000256" key="1">
    <source>
        <dbReference type="ARBA" id="ARBA00022448"/>
    </source>
</evidence>
<name>A0A077DEK3_9BURK</name>
<keyword evidence="7" id="KW-0406">Ion transport</keyword>
<keyword evidence="4" id="KW-0547">Nucleotide-binding</keyword>
<gene>
    <name evidence="10" type="ORF">IX83_04090</name>
</gene>
<evidence type="ECO:0000259" key="9">
    <source>
        <dbReference type="PROSITE" id="PS50893"/>
    </source>
</evidence>
<dbReference type="RefSeq" id="WP_038499463.1">
    <property type="nucleotide sequence ID" value="NZ_AFWK01000113.1"/>
</dbReference>
<dbReference type="eggNOG" id="COG3842">
    <property type="taxonomic scope" value="Bacteria"/>
</dbReference>
<evidence type="ECO:0000256" key="5">
    <source>
        <dbReference type="ARBA" id="ARBA00022840"/>
    </source>
</evidence>
<evidence type="ECO:0000256" key="4">
    <source>
        <dbReference type="ARBA" id="ARBA00022741"/>
    </source>
</evidence>
<keyword evidence="11" id="KW-1185">Reference proteome</keyword>
<dbReference type="InterPro" id="IPR017871">
    <property type="entry name" value="ABC_transporter-like_CS"/>
</dbReference>
<dbReference type="HOGENOM" id="CLU_000604_1_1_4"/>
<dbReference type="InterPro" id="IPR003593">
    <property type="entry name" value="AAA+_ATPase"/>
</dbReference>
<dbReference type="InterPro" id="IPR027417">
    <property type="entry name" value="P-loop_NTPase"/>
</dbReference>
<dbReference type="GO" id="GO:0005524">
    <property type="term" value="F:ATP binding"/>
    <property type="evidence" value="ECO:0007669"/>
    <property type="project" value="UniProtKB-KW"/>
</dbReference>
<evidence type="ECO:0000256" key="6">
    <source>
        <dbReference type="ARBA" id="ARBA00023004"/>
    </source>
</evidence>
<dbReference type="OrthoDB" id="5298774at2"/>
<evidence type="ECO:0000313" key="10">
    <source>
        <dbReference type="EMBL" id="AIL32596.1"/>
    </source>
</evidence>
<evidence type="ECO:0000256" key="8">
    <source>
        <dbReference type="ARBA" id="ARBA00023136"/>
    </source>
</evidence>
<keyword evidence="5" id="KW-0067">ATP-binding</keyword>
<evidence type="ECO:0000313" key="11">
    <source>
        <dbReference type="Proteomes" id="UP000028945"/>
    </source>
</evidence>
<dbReference type="CDD" id="cd03259">
    <property type="entry name" value="ABC_Carb_Solutes_like"/>
    <property type="match status" value="1"/>
</dbReference>
<evidence type="ECO:0000256" key="7">
    <source>
        <dbReference type="ARBA" id="ARBA00023065"/>
    </source>
</evidence>
<dbReference type="GO" id="GO:0016020">
    <property type="term" value="C:membrane"/>
    <property type="evidence" value="ECO:0007669"/>
    <property type="project" value="InterPro"/>
</dbReference>
<keyword evidence="6" id="KW-0408">Iron</keyword>
<dbReference type="EMBL" id="CP009238">
    <property type="protein sequence ID" value="AIL32596.1"/>
    <property type="molecule type" value="Genomic_DNA"/>
</dbReference>
<sequence length="338" mass="37861">MTLSLEIKDLKVSYGQQTVIQSCHLSLNKGEILSLLGASGCGKSTILRAIAGLKSIDAGTIRIAGQIVDEAGYCLPTQKRPVGMIFQDYALFPHMTVNENICFGLEHLDKTTQTQLARESLAMVRLEHFSDRYPHELSGGQQQRVAIARALVRKPHLLLLDEPFSNLDQSVKEELMSEMRQIFKQSQMSAIMVTHHKAEAMFLSDRIAVMGQGNIQQIDTVMAIYDFPQNNAISTMLGHTTLLKAKKNHHGYETALGPLKTLEGLHYEHQEADIILHLRPHQISLNTDTMPHNAVVKSFIFMGDYCIYDLLLTSGEIISVMAFKRYHPGQSLHLQIDL</sequence>
<dbReference type="PANTHER" id="PTHR42781:SF4">
    <property type="entry name" value="SPERMIDINE_PUTRESCINE IMPORT ATP-BINDING PROTEIN POTA"/>
    <property type="match status" value="1"/>
</dbReference>
<feature type="domain" description="ABC transporter" evidence="9">
    <location>
        <begin position="5"/>
        <end position="237"/>
    </location>
</feature>
<dbReference type="Gene3D" id="3.40.50.300">
    <property type="entry name" value="P-loop containing nucleotide triphosphate hydrolases"/>
    <property type="match status" value="1"/>
</dbReference>
<dbReference type="FunFam" id="3.40.50.300:FF:000425">
    <property type="entry name" value="Probable ABC transporter, ATP-binding subunit"/>
    <property type="match status" value="1"/>
</dbReference>
<dbReference type="InterPro" id="IPR050093">
    <property type="entry name" value="ABC_SmlMolc_Importer"/>
</dbReference>
<organism evidence="10 11">
    <name type="scientific">Basilea psittacipulmonis DSM 24701</name>
    <dbReference type="NCBI Taxonomy" id="1072685"/>
    <lineage>
        <taxon>Bacteria</taxon>
        <taxon>Pseudomonadati</taxon>
        <taxon>Pseudomonadota</taxon>
        <taxon>Betaproteobacteria</taxon>
        <taxon>Burkholderiales</taxon>
        <taxon>Alcaligenaceae</taxon>
        <taxon>Basilea</taxon>
    </lineage>
</organism>
<keyword evidence="8" id="KW-0472">Membrane</keyword>
<dbReference type="PROSITE" id="PS50893">
    <property type="entry name" value="ABC_TRANSPORTER_2"/>
    <property type="match status" value="1"/>
</dbReference>
<accession>A0A077DEK3</accession>
<keyword evidence="1" id="KW-0813">Transport</keyword>
<keyword evidence="2" id="KW-1003">Cell membrane</keyword>
<keyword evidence="3" id="KW-0410">Iron transport</keyword>
<evidence type="ECO:0000256" key="2">
    <source>
        <dbReference type="ARBA" id="ARBA00022475"/>
    </source>
</evidence>
<dbReference type="Pfam" id="PF00005">
    <property type="entry name" value="ABC_tran"/>
    <property type="match status" value="1"/>
</dbReference>
<dbReference type="GO" id="GO:0015697">
    <property type="term" value="P:quaternary ammonium group transport"/>
    <property type="evidence" value="ECO:0007669"/>
    <property type="project" value="UniProtKB-ARBA"/>
</dbReference>
<dbReference type="AlphaFoldDB" id="A0A077DEK3"/>
<dbReference type="SMART" id="SM00382">
    <property type="entry name" value="AAA"/>
    <property type="match status" value="1"/>
</dbReference>
<dbReference type="GO" id="GO:0016887">
    <property type="term" value="F:ATP hydrolysis activity"/>
    <property type="evidence" value="ECO:0007669"/>
    <property type="project" value="InterPro"/>
</dbReference>
<dbReference type="PROSITE" id="PS00211">
    <property type="entry name" value="ABC_TRANSPORTER_1"/>
    <property type="match status" value="1"/>
</dbReference>
<dbReference type="STRING" id="1072685.IX83_04090"/>
<dbReference type="Proteomes" id="UP000028945">
    <property type="component" value="Chromosome"/>
</dbReference>